<gene>
    <name evidence="1" type="ORF">KHQ06_24595</name>
</gene>
<dbReference type="Proteomes" id="UP000683310">
    <property type="component" value="Chromosome"/>
</dbReference>
<name>A0ABX8CMX4_9NOCA</name>
<dbReference type="EMBL" id="CP074371">
    <property type="protein sequence ID" value="QVI19540.1"/>
    <property type="molecule type" value="Genomic_DNA"/>
</dbReference>
<keyword evidence="2" id="KW-1185">Reference proteome</keyword>
<reference evidence="1 2" key="1">
    <citation type="submission" date="2021-04" db="EMBL/GenBank/DDBJ databases">
        <title>Nocardia tengchongensis.</title>
        <authorList>
            <person name="Zhuang k."/>
            <person name="Ran Y."/>
            <person name="Li W."/>
        </authorList>
    </citation>
    <scope>NUCLEOTIDE SEQUENCE [LARGE SCALE GENOMIC DNA]</scope>
    <source>
        <strain evidence="1 2">CFH S0057</strain>
    </source>
</reference>
<evidence type="ECO:0000313" key="1">
    <source>
        <dbReference type="EMBL" id="QVI19540.1"/>
    </source>
</evidence>
<protein>
    <submittedName>
        <fullName evidence="1">Uncharacterized protein</fullName>
    </submittedName>
</protein>
<organism evidence="1 2">
    <name type="scientific">Nocardia tengchongensis</name>
    <dbReference type="NCBI Taxonomy" id="2055889"/>
    <lineage>
        <taxon>Bacteria</taxon>
        <taxon>Bacillati</taxon>
        <taxon>Actinomycetota</taxon>
        <taxon>Actinomycetes</taxon>
        <taxon>Mycobacteriales</taxon>
        <taxon>Nocardiaceae</taxon>
        <taxon>Nocardia</taxon>
    </lineage>
</organism>
<proteinExistence type="predicted"/>
<sequence length="64" mass="7157">MACRLCGGTQEFPVGLAAFIGWAAYRIPMQDAFAHLSAPEREYIRSRICPACWIAEFGTHPYHA</sequence>
<accession>A0ABX8CMX4</accession>
<evidence type="ECO:0000313" key="2">
    <source>
        <dbReference type="Proteomes" id="UP000683310"/>
    </source>
</evidence>